<name>A8ZK82_ACAM1</name>
<evidence type="ECO:0000313" key="2">
    <source>
        <dbReference type="Proteomes" id="UP000000268"/>
    </source>
</evidence>
<organism evidence="1 2">
    <name type="scientific">Acaryochloris marina (strain MBIC 11017)</name>
    <dbReference type="NCBI Taxonomy" id="329726"/>
    <lineage>
        <taxon>Bacteria</taxon>
        <taxon>Bacillati</taxon>
        <taxon>Cyanobacteriota</taxon>
        <taxon>Cyanophyceae</taxon>
        <taxon>Acaryochloridales</taxon>
        <taxon>Acaryochloridaceae</taxon>
        <taxon>Acaryochloris</taxon>
    </lineage>
</organism>
<dbReference type="Proteomes" id="UP000000268">
    <property type="component" value="Plasmid pREB1"/>
</dbReference>
<dbReference type="EMBL" id="CP000838">
    <property type="protein sequence ID" value="ABW31583.1"/>
    <property type="molecule type" value="Genomic_DNA"/>
</dbReference>
<dbReference type="KEGG" id="amr:AM1_A0074"/>
<sequence>MVGAGEGGWDLGVIELLTKCRSNNKDCDETVVPKAKINSYS</sequence>
<protein>
    <submittedName>
        <fullName evidence="1">Uncharacterized protein</fullName>
    </submittedName>
</protein>
<proteinExistence type="predicted"/>
<reference evidence="1 2" key="1">
    <citation type="journal article" date="2008" name="Proc. Natl. Acad. Sci. U.S.A.">
        <title>Niche adaptation and genome expansion in the chlorophyll d-producing cyanobacterium Acaryochloris marina.</title>
        <authorList>
            <person name="Swingley W.D."/>
            <person name="Chen M."/>
            <person name="Cheung P.C."/>
            <person name="Conrad A.L."/>
            <person name="Dejesa L.C."/>
            <person name="Hao J."/>
            <person name="Honchak B.M."/>
            <person name="Karbach L.E."/>
            <person name="Kurdoglu A."/>
            <person name="Lahiri S."/>
            <person name="Mastrian S.D."/>
            <person name="Miyashita H."/>
            <person name="Page L."/>
            <person name="Ramakrishna P."/>
            <person name="Satoh S."/>
            <person name="Sattley W.M."/>
            <person name="Shimada Y."/>
            <person name="Taylor H.L."/>
            <person name="Tomo T."/>
            <person name="Tsuchiya T."/>
            <person name="Wang Z.T."/>
            <person name="Raymond J."/>
            <person name="Mimuro M."/>
            <person name="Blankenship R.E."/>
            <person name="Touchman J.W."/>
        </authorList>
    </citation>
    <scope>NUCLEOTIDE SEQUENCE [LARGE SCALE GENOMIC DNA]</scope>
    <source>
        <strain evidence="2">MBIC 11017</strain>
        <plasmid evidence="2">Plasmid pREB1</plasmid>
    </source>
</reference>
<geneLocation type="plasmid" evidence="1 2">
    <name>pREB1</name>
</geneLocation>
<gene>
    <name evidence="1" type="ordered locus">AM1_A0074</name>
</gene>
<evidence type="ECO:0000313" key="1">
    <source>
        <dbReference type="EMBL" id="ABW31583.1"/>
    </source>
</evidence>
<dbReference type="HOGENOM" id="CLU_3264084_0_0_3"/>
<accession>A8ZK82</accession>
<keyword evidence="1" id="KW-0614">Plasmid</keyword>
<keyword evidence="2" id="KW-1185">Reference proteome</keyword>
<dbReference type="AlphaFoldDB" id="A8ZK82"/>